<proteinExistence type="predicted"/>
<evidence type="ECO:0000313" key="1">
    <source>
        <dbReference type="EMBL" id="TMX01203.1"/>
    </source>
</evidence>
<reference evidence="1" key="1">
    <citation type="submission" date="2019-05" db="EMBL/GenBank/DDBJ databases">
        <title>The de novo reference genome and transcriptome assemblies of the wild tomato species Solanum chilense.</title>
        <authorList>
            <person name="Stam R."/>
            <person name="Nosenko T."/>
            <person name="Hoerger A.C."/>
            <person name="Stephan W."/>
            <person name="Seidel M.A."/>
            <person name="Kuhn J.M.M."/>
            <person name="Haberer G."/>
            <person name="Tellier A."/>
        </authorList>
    </citation>
    <scope>NUCLEOTIDE SEQUENCE</scope>
    <source>
        <tissue evidence="1">Mature leaves</tissue>
    </source>
</reference>
<sequence length="120" mass="13306">MNTSSTPTKRVEENDVNEKISPKVEKYEQVPEGVDDMGVTSVEKVKLASYQLRDVFQAWFRKGDQVQEEPRSSKVKLDKGGGSQNGKPTCVNCGIRQYGMCLADISGCYVCGNDDHKALE</sequence>
<name>A0A6N2C0R5_SOLCI</name>
<dbReference type="EMBL" id="RXGB01000910">
    <property type="protein sequence ID" value="TMX01203.1"/>
    <property type="molecule type" value="Genomic_DNA"/>
</dbReference>
<dbReference type="AlphaFoldDB" id="A0A6N2C0R5"/>
<comment type="caution">
    <text evidence="1">The sequence shown here is derived from an EMBL/GenBank/DDBJ whole genome shotgun (WGS) entry which is preliminary data.</text>
</comment>
<accession>A0A6N2C0R5</accession>
<organism evidence="1">
    <name type="scientific">Solanum chilense</name>
    <name type="common">Tomato</name>
    <name type="synonym">Lycopersicon chilense</name>
    <dbReference type="NCBI Taxonomy" id="4083"/>
    <lineage>
        <taxon>Eukaryota</taxon>
        <taxon>Viridiplantae</taxon>
        <taxon>Streptophyta</taxon>
        <taxon>Embryophyta</taxon>
        <taxon>Tracheophyta</taxon>
        <taxon>Spermatophyta</taxon>
        <taxon>Magnoliopsida</taxon>
        <taxon>eudicotyledons</taxon>
        <taxon>Gunneridae</taxon>
        <taxon>Pentapetalae</taxon>
        <taxon>asterids</taxon>
        <taxon>lamiids</taxon>
        <taxon>Solanales</taxon>
        <taxon>Solanaceae</taxon>
        <taxon>Solanoideae</taxon>
        <taxon>Solaneae</taxon>
        <taxon>Solanum</taxon>
        <taxon>Solanum subgen. Lycopersicon</taxon>
    </lineage>
</organism>
<protein>
    <submittedName>
        <fullName evidence="1">Uncharacterized protein</fullName>
    </submittedName>
</protein>
<gene>
    <name evidence="1" type="ORF">EJD97_024925</name>
</gene>